<dbReference type="GO" id="GO:0003677">
    <property type="term" value="F:DNA binding"/>
    <property type="evidence" value="ECO:0007669"/>
    <property type="project" value="InterPro"/>
</dbReference>
<dbReference type="PROSITE" id="PS50943">
    <property type="entry name" value="HTH_CROC1"/>
    <property type="match status" value="1"/>
</dbReference>
<dbReference type="EMBL" id="LR792683">
    <property type="protein sequence ID" value="CAB3390854.1"/>
    <property type="molecule type" value="Genomic_DNA"/>
</dbReference>
<evidence type="ECO:0000313" key="4">
    <source>
        <dbReference type="Proteomes" id="UP000502196"/>
    </source>
</evidence>
<sequence length="328" mass="37669">MIAVAQFHLIKFLAEREGLSQREIARKLQISRNTVAKYLQGDTAPTAAKRRQVYAHRRYSAEVEHVIPLIDQWLKEDQQVWKKQRHTAARIYRRLRDEYGFTGSESNIRKVVAQRRAQQQEVFIPLVFQLGQQFQFDWGEADVKIGGALTRVYLFCMQLSASRKKFVRAYGSQEQESFLDGFVHAFEYFGGVPAVGLFDNLKTAVVKMLSGRNREEQESFAALRAHYVFEAEFCNVRSGNEKGQVENLVGYVRRNALTPLVEVASLEDLNSRILLSWCDRVAETDRVPHTDETVAAVYTREKEALHPFRLNRLKLVGSVRSKSAKCPP</sequence>
<dbReference type="PANTHER" id="PTHR35004">
    <property type="entry name" value="TRANSPOSASE RV3428C-RELATED"/>
    <property type="match status" value="1"/>
</dbReference>
<accession>A0A6F9DZF6</accession>
<reference evidence="3 4" key="1">
    <citation type="submission" date="2020-04" db="EMBL/GenBank/DDBJ databases">
        <authorList>
            <person name="Hogendoorn C."/>
        </authorList>
    </citation>
    <scope>NUCLEOTIDE SEQUENCE [LARGE SCALE GENOMIC DNA]</scope>
    <source>
        <strain evidence="3">COOX1</strain>
    </source>
</reference>
<dbReference type="InterPro" id="IPR009057">
    <property type="entry name" value="Homeodomain-like_sf"/>
</dbReference>
<name>A0A6F9DZF6_9BACL</name>
<organism evidence="3 4">
    <name type="scientific">Kyrpidia spormannii</name>
    <dbReference type="NCBI Taxonomy" id="2055160"/>
    <lineage>
        <taxon>Bacteria</taxon>
        <taxon>Bacillati</taxon>
        <taxon>Bacillota</taxon>
        <taxon>Bacilli</taxon>
        <taxon>Bacillales</taxon>
        <taxon>Alicyclobacillaceae</taxon>
        <taxon>Kyrpidia</taxon>
    </lineage>
</organism>
<dbReference type="InterPro" id="IPR001387">
    <property type="entry name" value="Cro/C1-type_HTH"/>
</dbReference>
<proteinExistence type="predicted"/>
<dbReference type="SUPFAM" id="SSF46689">
    <property type="entry name" value="Homeodomain-like"/>
    <property type="match status" value="1"/>
</dbReference>
<dbReference type="PROSITE" id="PS50994">
    <property type="entry name" value="INTEGRASE"/>
    <property type="match status" value="1"/>
</dbReference>
<dbReference type="RefSeq" id="WP_232059576.1">
    <property type="nucleotide sequence ID" value="NZ_CP047971.1"/>
</dbReference>
<evidence type="ECO:0000259" key="2">
    <source>
        <dbReference type="PROSITE" id="PS50994"/>
    </source>
</evidence>
<protein>
    <submittedName>
        <fullName evidence="3">XRE family transcriptional regulator</fullName>
    </submittedName>
</protein>
<dbReference type="GO" id="GO:0015074">
    <property type="term" value="P:DNA integration"/>
    <property type="evidence" value="ECO:0007669"/>
    <property type="project" value="InterPro"/>
</dbReference>
<dbReference type="InterPro" id="IPR010982">
    <property type="entry name" value="Lambda_DNA-bd_dom_sf"/>
</dbReference>
<dbReference type="PANTHER" id="PTHR35004:SF7">
    <property type="entry name" value="INTEGRASE PROTEIN"/>
    <property type="match status" value="1"/>
</dbReference>
<dbReference type="Proteomes" id="UP000502196">
    <property type="component" value="Chromosome"/>
</dbReference>
<dbReference type="AlphaFoldDB" id="A0A6F9DZF6"/>
<evidence type="ECO:0000259" key="1">
    <source>
        <dbReference type="PROSITE" id="PS50943"/>
    </source>
</evidence>
<feature type="domain" description="HTH cro/C1-type" evidence="1">
    <location>
        <begin position="10"/>
        <end position="49"/>
    </location>
</feature>
<evidence type="ECO:0000313" key="3">
    <source>
        <dbReference type="EMBL" id="CAB3390854.1"/>
    </source>
</evidence>
<dbReference type="Pfam" id="PF01381">
    <property type="entry name" value="HTH_3"/>
    <property type="match status" value="1"/>
</dbReference>
<gene>
    <name evidence="3" type="ORF">COOX1_0621</name>
</gene>
<dbReference type="CDD" id="cd00093">
    <property type="entry name" value="HTH_XRE"/>
    <property type="match status" value="1"/>
</dbReference>
<feature type="domain" description="Integrase catalytic" evidence="2">
    <location>
        <begin position="121"/>
        <end position="302"/>
    </location>
</feature>
<dbReference type="Gene3D" id="1.10.260.40">
    <property type="entry name" value="lambda repressor-like DNA-binding domains"/>
    <property type="match status" value="1"/>
</dbReference>
<dbReference type="InterPro" id="IPR001584">
    <property type="entry name" value="Integrase_cat-core"/>
</dbReference>
<dbReference type="NCBIfam" id="NF033546">
    <property type="entry name" value="transpos_IS21"/>
    <property type="match status" value="1"/>
</dbReference>